<dbReference type="InterPro" id="IPR048912">
    <property type="entry name" value="BetaGal1-like_ABD1"/>
</dbReference>
<evidence type="ECO:0000259" key="6">
    <source>
        <dbReference type="Pfam" id="PF21317"/>
    </source>
</evidence>
<dbReference type="InterPro" id="IPR001944">
    <property type="entry name" value="Glycoside_Hdrlase_35"/>
</dbReference>
<dbReference type="Gene3D" id="3.20.20.80">
    <property type="entry name" value="Glycosidases"/>
    <property type="match status" value="1"/>
</dbReference>
<dbReference type="SUPFAM" id="SSF51445">
    <property type="entry name" value="(Trans)glycosidases"/>
    <property type="match status" value="1"/>
</dbReference>
<evidence type="ECO:0000256" key="1">
    <source>
        <dbReference type="ARBA" id="ARBA00009809"/>
    </source>
</evidence>
<dbReference type="InterPro" id="IPR017853">
    <property type="entry name" value="GH"/>
</dbReference>
<dbReference type="Pfam" id="PF21317">
    <property type="entry name" value="BetaGal_ABD_1"/>
    <property type="match status" value="1"/>
</dbReference>
<dbReference type="InterPro" id="IPR008979">
    <property type="entry name" value="Galactose-bd-like_sf"/>
</dbReference>
<feature type="domain" description="Glycoside hydrolase 35 catalytic" evidence="5">
    <location>
        <begin position="21"/>
        <end position="338"/>
    </location>
</feature>
<evidence type="ECO:0000259" key="7">
    <source>
        <dbReference type="Pfam" id="PF21467"/>
    </source>
</evidence>
<evidence type="ECO:0000313" key="8">
    <source>
        <dbReference type="EMBL" id="MDF4025861.1"/>
    </source>
</evidence>
<dbReference type="Pfam" id="PF21467">
    <property type="entry name" value="BetaGal_gal-bd"/>
    <property type="match status" value="1"/>
</dbReference>
<reference evidence="8 9" key="1">
    <citation type="journal article" date="2024" name="Curr. Microbiol.">
        <title>Luteibacter sahnii sp. nov., A Novel Yellow-Colored Xanthomonadin Pigment Producing Probiotic Bacterium from Healthy Rice Seed Microbiome.</title>
        <authorList>
            <person name="Jaiswal G."/>
            <person name="Rana R."/>
            <person name="Nayak P.K."/>
            <person name="Chouhan R."/>
            <person name="Gandhi S.G."/>
            <person name="Patel H.K."/>
            <person name="Patil P.B."/>
        </authorList>
    </citation>
    <scope>NUCLEOTIDE SEQUENCE [LARGE SCALE GENOMIC DNA]</scope>
    <source>
        <strain evidence="8 9">PPL201</strain>
    </source>
</reference>
<dbReference type="InterPro" id="IPR031330">
    <property type="entry name" value="Gly_Hdrlase_35_cat"/>
</dbReference>
<proteinExistence type="inferred from homology"/>
<feature type="domain" description="Beta-galactosidase 1-like first all-beta" evidence="6">
    <location>
        <begin position="381"/>
        <end position="492"/>
    </location>
</feature>
<dbReference type="PIRSF" id="PIRSF006336">
    <property type="entry name" value="B-gal"/>
    <property type="match status" value="1"/>
</dbReference>
<dbReference type="PRINTS" id="PR00742">
    <property type="entry name" value="GLHYDRLASE35"/>
</dbReference>
<accession>A0ABT6BCJ6</accession>
<dbReference type="InterPro" id="IPR048913">
    <property type="entry name" value="BetaGal_gal-bd"/>
</dbReference>
<comment type="caution">
    <text evidence="8">The sequence shown here is derived from an EMBL/GenBank/DDBJ whole genome shotgun (WGS) entry which is preliminary data.</text>
</comment>
<name>A0ABT6BCJ6_9GAMM</name>
<evidence type="ECO:0000256" key="4">
    <source>
        <dbReference type="RuleBase" id="RU003679"/>
    </source>
</evidence>
<dbReference type="Pfam" id="PF01301">
    <property type="entry name" value="Glyco_hydro_35"/>
    <property type="match status" value="1"/>
</dbReference>
<protein>
    <submittedName>
        <fullName evidence="8">Beta-galactosidase</fullName>
    </submittedName>
</protein>
<evidence type="ECO:0000259" key="5">
    <source>
        <dbReference type="Pfam" id="PF01301"/>
    </source>
</evidence>
<gene>
    <name evidence="8" type="ORF">P3W24_12865</name>
</gene>
<keyword evidence="2" id="KW-0378">Hydrolase</keyword>
<evidence type="ECO:0000313" key="9">
    <source>
        <dbReference type="Proteomes" id="UP001528850"/>
    </source>
</evidence>
<dbReference type="EMBL" id="JARJJS010000003">
    <property type="protein sequence ID" value="MDF4025861.1"/>
    <property type="molecule type" value="Genomic_DNA"/>
</dbReference>
<organism evidence="8 9">
    <name type="scientific">Luteibacter sahnii</name>
    <dbReference type="NCBI Taxonomy" id="3021977"/>
    <lineage>
        <taxon>Bacteria</taxon>
        <taxon>Pseudomonadati</taxon>
        <taxon>Pseudomonadota</taxon>
        <taxon>Gammaproteobacteria</taxon>
        <taxon>Lysobacterales</taxon>
        <taxon>Rhodanobacteraceae</taxon>
        <taxon>Luteibacter</taxon>
    </lineage>
</organism>
<feature type="domain" description="Beta-galactosidase galactose-binding" evidence="7">
    <location>
        <begin position="510"/>
        <end position="568"/>
    </location>
</feature>
<keyword evidence="3" id="KW-0326">Glycosidase</keyword>
<evidence type="ECO:0000256" key="2">
    <source>
        <dbReference type="ARBA" id="ARBA00022801"/>
    </source>
</evidence>
<dbReference type="Gene3D" id="2.60.120.260">
    <property type="entry name" value="Galactose-binding domain-like"/>
    <property type="match status" value="2"/>
</dbReference>
<dbReference type="PANTHER" id="PTHR23421">
    <property type="entry name" value="BETA-GALACTOSIDASE RELATED"/>
    <property type="match status" value="1"/>
</dbReference>
<evidence type="ECO:0000256" key="3">
    <source>
        <dbReference type="ARBA" id="ARBA00023295"/>
    </source>
</evidence>
<comment type="similarity">
    <text evidence="1 4">Belongs to the glycosyl hydrolase 35 family.</text>
</comment>
<dbReference type="Proteomes" id="UP001528850">
    <property type="component" value="Unassembled WGS sequence"/>
</dbReference>
<sequence length="598" mass="65442">MALALVAPAFANAPVTVQGAQFMREGKPYQIISGDLHFQRIPRAYWADRLRKAHAMGLNTITTYVFWNLIEPRPGQFDLSGGNDVAAFVKAAQAEGLNVILRPGPYICGEWDAGGFPAWLFAEPGMRVRSRDPRFLAASERYLQRLGKALAPLMASRGGPIVATELENEYGSYGNDATYLADVRAMLQRAGLADDLLLTYDGPDMLANGTLPGVTAVIDFAPGEATKSFATLDRFRPGTPRMAGEYWAGWFDHWGETHAHTDAKREADELAWMLAQGYSVNIYMVHGGTNVGFMNGANFQGNPSDHYAPTTTSYDYDAALDESGRPTAKYALFRDAIARATGHAPAAVPASPPVRTLPAFALRDAASLWDNLPAPQVSDMPRPMEAYGQAYGYILYRTTVRGPFRGALYLGDVRDYAVVYVDRKASGTADRRLKQVSIDVDLPPGDHTLDVLVENTGRVNYGPHLDDGRAGLVDPVMLGGDILHGWQVFPLPMTSPEAIRGWTTAHVEGPAFHRGTVTVDTPGDTFLDTRALGKGFVWLNQTNLGRTWSIGPQHDLYAPAPWFHRGQNTVVAFDLDTRDAPVLRGVDRRLWADPPARP</sequence>
<keyword evidence="9" id="KW-1185">Reference proteome</keyword>
<dbReference type="InterPro" id="IPR026283">
    <property type="entry name" value="B-gal_1-like"/>
</dbReference>
<dbReference type="SUPFAM" id="SSF49785">
    <property type="entry name" value="Galactose-binding domain-like"/>
    <property type="match status" value="1"/>
</dbReference>